<organism evidence="2 3">
    <name type="scientific">Neptunicella marina</name>
    <dbReference type="NCBI Taxonomy" id="2125989"/>
    <lineage>
        <taxon>Bacteria</taxon>
        <taxon>Pseudomonadati</taxon>
        <taxon>Pseudomonadota</taxon>
        <taxon>Gammaproteobacteria</taxon>
        <taxon>Alteromonadales</taxon>
        <taxon>Alteromonadaceae</taxon>
        <taxon>Neptunicella</taxon>
    </lineage>
</organism>
<protein>
    <submittedName>
        <fullName evidence="2">HDOD domain-containing protein</fullName>
    </submittedName>
</protein>
<sequence length="281" mass="31606">MEAIEYAKNVTESFALPDACTRIKELLEDDCSTADDIAEVVALDPSLSIKLLKLANSALYNFPSPINTIAKAVNVIGGRSLYNLVITETATTAFRHFENNAINLERFWQQSVYASLVAKELATQANIRDVERYFLLGLLHNFGELAVATQTPQKATLCEDYNEKLKPWQLQQSILGFTYADVTAEIVKLWGLPDELYRPIEHQNDVMWALDDQDTAILNASARIALSIVHPDKYSQTKILNPEIIKSFGLHAEEVVEASQYARMEAYNILVIMNPDLFLIH</sequence>
<dbReference type="PROSITE" id="PS51833">
    <property type="entry name" value="HDOD"/>
    <property type="match status" value="1"/>
</dbReference>
<proteinExistence type="predicted"/>
<dbReference type="PANTHER" id="PTHR33525">
    <property type="match status" value="1"/>
</dbReference>
<dbReference type="AlphaFoldDB" id="A0A8J6ITJ4"/>
<reference evidence="2" key="2">
    <citation type="submission" date="2020-08" db="EMBL/GenBank/DDBJ databases">
        <authorList>
            <person name="Lai Q."/>
        </authorList>
    </citation>
    <scope>NUCLEOTIDE SEQUENCE</scope>
    <source>
        <strain evidence="2">S27-2</strain>
    </source>
</reference>
<keyword evidence="3" id="KW-1185">Reference proteome</keyword>
<dbReference type="PANTHER" id="PTHR33525:SF5">
    <property type="entry name" value="TWO COMPONENT SIGNAL TRANSDUCTION SYSTEM RESPONSE REGULATOR"/>
    <property type="match status" value="1"/>
</dbReference>
<dbReference type="Pfam" id="PF08668">
    <property type="entry name" value="HDOD"/>
    <property type="match status" value="1"/>
</dbReference>
<dbReference type="Gene3D" id="1.10.3210.10">
    <property type="entry name" value="Hypothetical protein af1432"/>
    <property type="match status" value="1"/>
</dbReference>
<reference evidence="2" key="1">
    <citation type="journal article" date="2018" name="Int. J. Syst. Evol. Microbiol.">
        <title>Neptunicella marina gen. nov., sp. nov., isolated from surface seawater.</title>
        <authorList>
            <person name="Liu X."/>
            <person name="Lai Q."/>
            <person name="Du Y."/>
            <person name="Zhang X."/>
            <person name="Liu Z."/>
            <person name="Sun F."/>
            <person name="Shao Z."/>
        </authorList>
    </citation>
    <scope>NUCLEOTIDE SEQUENCE</scope>
    <source>
        <strain evidence="2">S27-2</strain>
    </source>
</reference>
<dbReference type="InterPro" id="IPR052340">
    <property type="entry name" value="RNase_Y/CdgJ"/>
</dbReference>
<evidence type="ECO:0000313" key="2">
    <source>
        <dbReference type="EMBL" id="MBC3765333.1"/>
    </source>
</evidence>
<feature type="domain" description="HDOD" evidence="1">
    <location>
        <begin position="13"/>
        <end position="206"/>
    </location>
</feature>
<evidence type="ECO:0000313" key="3">
    <source>
        <dbReference type="Proteomes" id="UP000601768"/>
    </source>
</evidence>
<dbReference type="RefSeq" id="WP_186505806.1">
    <property type="nucleotide sequence ID" value="NZ_JACNEP010000003.1"/>
</dbReference>
<evidence type="ECO:0000259" key="1">
    <source>
        <dbReference type="PROSITE" id="PS51833"/>
    </source>
</evidence>
<comment type="caution">
    <text evidence="2">The sequence shown here is derived from an EMBL/GenBank/DDBJ whole genome shotgun (WGS) entry which is preliminary data.</text>
</comment>
<dbReference type="InterPro" id="IPR013976">
    <property type="entry name" value="HDOD"/>
</dbReference>
<dbReference type="EMBL" id="JACNEP010000003">
    <property type="protein sequence ID" value="MBC3765333.1"/>
    <property type="molecule type" value="Genomic_DNA"/>
</dbReference>
<dbReference type="SUPFAM" id="SSF109604">
    <property type="entry name" value="HD-domain/PDEase-like"/>
    <property type="match status" value="1"/>
</dbReference>
<dbReference type="Proteomes" id="UP000601768">
    <property type="component" value="Unassembled WGS sequence"/>
</dbReference>
<name>A0A8J6ITJ4_9ALTE</name>
<accession>A0A8J6ITJ4</accession>
<gene>
    <name evidence="2" type="ORF">H8B19_05560</name>
</gene>